<dbReference type="KEGG" id="pfj:MYCFIDRAFT_174241"/>
<reference evidence="6 7" key="1">
    <citation type="journal article" date="2012" name="PLoS Pathog.">
        <title>Diverse lifestyles and strategies of plant pathogenesis encoded in the genomes of eighteen Dothideomycetes fungi.</title>
        <authorList>
            <person name="Ohm R.A."/>
            <person name="Feau N."/>
            <person name="Henrissat B."/>
            <person name="Schoch C.L."/>
            <person name="Horwitz B.A."/>
            <person name="Barry K.W."/>
            <person name="Condon B.J."/>
            <person name="Copeland A.C."/>
            <person name="Dhillon B."/>
            <person name="Glaser F."/>
            <person name="Hesse C.N."/>
            <person name="Kosti I."/>
            <person name="LaButti K."/>
            <person name="Lindquist E.A."/>
            <person name="Lucas S."/>
            <person name="Salamov A.A."/>
            <person name="Bradshaw R.E."/>
            <person name="Ciuffetti L."/>
            <person name="Hamelin R.C."/>
            <person name="Kema G.H.J."/>
            <person name="Lawrence C."/>
            <person name="Scott J.A."/>
            <person name="Spatafora J.W."/>
            <person name="Turgeon B.G."/>
            <person name="de Wit P.J.G.M."/>
            <person name="Zhong S."/>
            <person name="Goodwin S.B."/>
            <person name="Grigoriev I.V."/>
        </authorList>
    </citation>
    <scope>NUCLEOTIDE SEQUENCE [LARGE SCALE GENOMIC DNA]</scope>
    <source>
        <strain evidence="6 7">CIRAD86</strain>
    </source>
</reference>
<dbReference type="EMBL" id="KB446558">
    <property type="protein sequence ID" value="EME82686.1"/>
    <property type="molecule type" value="Genomic_DNA"/>
</dbReference>
<keyword evidence="7" id="KW-1185">Reference proteome</keyword>
<evidence type="ECO:0000256" key="5">
    <source>
        <dbReference type="SAM" id="Phobius"/>
    </source>
</evidence>
<dbReference type="Proteomes" id="UP000016932">
    <property type="component" value="Unassembled WGS sequence"/>
</dbReference>
<protein>
    <submittedName>
        <fullName evidence="6">Uncharacterized protein</fullName>
    </submittedName>
</protein>
<evidence type="ECO:0000256" key="2">
    <source>
        <dbReference type="ARBA" id="ARBA00023002"/>
    </source>
</evidence>
<feature type="region of interest" description="Disordered" evidence="4">
    <location>
        <begin position="343"/>
        <end position="366"/>
    </location>
</feature>
<dbReference type="PANTHER" id="PTHR33365:SF11">
    <property type="entry name" value="TAT PATHWAY SIGNAL SEQUENCE"/>
    <property type="match status" value="1"/>
</dbReference>
<dbReference type="Pfam" id="PF11807">
    <property type="entry name" value="UstYa"/>
    <property type="match status" value="1"/>
</dbReference>
<organism evidence="6 7">
    <name type="scientific">Pseudocercospora fijiensis (strain CIRAD86)</name>
    <name type="common">Black leaf streak disease fungus</name>
    <name type="synonym">Mycosphaerella fijiensis</name>
    <dbReference type="NCBI Taxonomy" id="383855"/>
    <lineage>
        <taxon>Eukaryota</taxon>
        <taxon>Fungi</taxon>
        <taxon>Dikarya</taxon>
        <taxon>Ascomycota</taxon>
        <taxon>Pezizomycotina</taxon>
        <taxon>Dothideomycetes</taxon>
        <taxon>Dothideomycetidae</taxon>
        <taxon>Mycosphaerellales</taxon>
        <taxon>Mycosphaerellaceae</taxon>
        <taxon>Pseudocercospora</taxon>
    </lineage>
</organism>
<dbReference type="eggNOG" id="ENOG502SNCH">
    <property type="taxonomic scope" value="Eukaryota"/>
</dbReference>
<sequence>MGFSSRHDGNHALVWDSENSGLLSHAEKSATTTRRRCTTGQLGLLWFSISFMLITTADWGLSHVLTQVAVFLRVSRAMSWNDWSFSKSTVGDTYDLGKLTQPFGFSLDGNGQVLATVGALYSQLYFCGRGWDSAAAMARFATKLIHFTNSRSEGGGDVHIVHDKHNQLLSEPWLDPHGQSLWKVSWAHQLHCLYLIMNEYDRLIRYGPTGKENQVEHGHAEVHTNHCFDYLRQAILCNADMTLEGRVIGRDAAPGTDGWGHAHVCRNHAEVVNWLESRRTKDKAFIISPVFSYIEQNPDQYKFCSVQAYSSRNGYELQGLRNRALSIGNTVPRFYGEEEARNEIIGGKPPLPSEATTSQPVARNVL</sequence>
<keyword evidence="5" id="KW-0812">Transmembrane</keyword>
<dbReference type="InterPro" id="IPR021765">
    <property type="entry name" value="UstYa-like"/>
</dbReference>
<keyword evidence="2" id="KW-0560">Oxidoreductase</keyword>
<dbReference type="GO" id="GO:0016491">
    <property type="term" value="F:oxidoreductase activity"/>
    <property type="evidence" value="ECO:0007669"/>
    <property type="project" value="UniProtKB-KW"/>
</dbReference>
<dbReference type="VEuPathDB" id="FungiDB:MYCFIDRAFT_174241"/>
<evidence type="ECO:0000256" key="3">
    <source>
        <dbReference type="ARBA" id="ARBA00035112"/>
    </source>
</evidence>
<keyword evidence="5" id="KW-1133">Transmembrane helix</keyword>
<evidence type="ECO:0000313" key="7">
    <source>
        <dbReference type="Proteomes" id="UP000016932"/>
    </source>
</evidence>
<feature type="transmembrane region" description="Helical" evidence="5">
    <location>
        <begin position="44"/>
        <end position="65"/>
    </location>
</feature>
<evidence type="ECO:0000256" key="4">
    <source>
        <dbReference type="SAM" id="MobiDB-lite"/>
    </source>
</evidence>
<evidence type="ECO:0000313" key="6">
    <source>
        <dbReference type="EMBL" id="EME82686.1"/>
    </source>
</evidence>
<dbReference type="GO" id="GO:0043386">
    <property type="term" value="P:mycotoxin biosynthetic process"/>
    <property type="evidence" value="ECO:0007669"/>
    <property type="project" value="InterPro"/>
</dbReference>
<accession>M3ADS1</accession>
<dbReference type="AlphaFoldDB" id="M3ADS1"/>
<dbReference type="PANTHER" id="PTHR33365">
    <property type="entry name" value="YALI0B05434P"/>
    <property type="match status" value="1"/>
</dbReference>
<dbReference type="OrthoDB" id="3687641at2759"/>
<comment type="pathway">
    <text evidence="1">Mycotoxin biosynthesis.</text>
</comment>
<gene>
    <name evidence="6" type="ORF">MYCFIDRAFT_174241</name>
</gene>
<keyword evidence="5" id="KW-0472">Membrane</keyword>
<feature type="compositionally biased region" description="Polar residues" evidence="4">
    <location>
        <begin position="354"/>
        <end position="366"/>
    </location>
</feature>
<proteinExistence type="inferred from homology"/>
<comment type="similarity">
    <text evidence="3">Belongs to the ustYa family.</text>
</comment>
<name>M3ADS1_PSEFD</name>
<dbReference type="GeneID" id="19333146"/>
<dbReference type="RefSeq" id="XP_007926137.1">
    <property type="nucleotide sequence ID" value="XM_007927946.1"/>
</dbReference>
<dbReference type="HOGENOM" id="CLU_756774_0_0_1"/>
<evidence type="ECO:0000256" key="1">
    <source>
        <dbReference type="ARBA" id="ARBA00004685"/>
    </source>
</evidence>